<dbReference type="EMBL" id="SSTE01018788">
    <property type="protein sequence ID" value="KAA0037983.1"/>
    <property type="molecule type" value="Genomic_DNA"/>
</dbReference>
<dbReference type="AlphaFoldDB" id="A0A5A7T4R4"/>
<evidence type="ECO:0008006" key="3">
    <source>
        <dbReference type="Google" id="ProtNLM"/>
    </source>
</evidence>
<evidence type="ECO:0000313" key="1">
    <source>
        <dbReference type="EMBL" id="KAA0037983.1"/>
    </source>
</evidence>
<reference evidence="1 2" key="1">
    <citation type="submission" date="2019-08" db="EMBL/GenBank/DDBJ databases">
        <title>Draft genome sequences of two oriental melons (Cucumis melo L. var makuwa).</title>
        <authorList>
            <person name="Kwon S.-Y."/>
        </authorList>
    </citation>
    <scope>NUCLEOTIDE SEQUENCE [LARGE SCALE GENOMIC DNA]</scope>
    <source>
        <strain evidence="2">cv. SW 3</strain>
        <tissue evidence="1">Leaf</tissue>
    </source>
</reference>
<name>A0A5A7T4R4_CUCMM</name>
<accession>A0A5A7T4R4</accession>
<protein>
    <recommendedName>
        <fullName evidence="3">Chromo domain-containing protein</fullName>
    </recommendedName>
</protein>
<sequence length="81" mass="9382">MIKILWNNRGIEEATWENEEQMKIREDALCVRKMMILASASRLLRMATTWQKSVEGTLNVIVQNDSAKVTPSLRKVYDTIN</sequence>
<organism evidence="1 2">
    <name type="scientific">Cucumis melo var. makuwa</name>
    <name type="common">Oriental melon</name>
    <dbReference type="NCBI Taxonomy" id="1194695"/>
    <lineage>
        <taxon>Eukaryota</taxon>
        <taxon>Viridiplantae</taxon>
        <taxon>Streptophyta</taxon>
        <taxon>Embryophyta</taxon>
        <taxon>Tracheophyta</taxon>
        <taxon>Spermatophyta</taxon>
        <taxon>Magnoliopsida</taxon>
        <taxon>eudicotyledons</taxon>
        <taxon>Gunneridae</taxon>
        <taxon>Pentapetalae</taxon>
        <taxon>rosids</taxon>
        <taxon>fabids</taxon>
        <taxon>Cucurbitales</taxon>
        <taxon>Cucurbitaceae</taxon>
        <taxon>Benincaseae</taxon>
        <taxon>Cucumis</taxon>
    </lineage>
</organism>
<evidence type="ECO:0000313" key="2">
    <source>
        <dbReference type="Proteomes" id="UP000321393"/>
    </source>
</evidence>
<dbReference type="Proteomes" id="UP000321393">
    <property type="component" value="Unassembled WGS sequence"/>
</dbReference>
<proteinExistence type="predicted"/>
<gene>
    <name evidence="1" type="ORF">E6C27_scaffold36G001690</name>
</gene>
<comment type="caution">
    <text evidence="1">The sequence shown here is derived from an EMBL/GenBank/DDBJ whole genome shotgun (WGS) entry which is preliminary data.</text>
</comment>